<accession>R7VFS8</accession>
<dbReference type="HOGENOM" id="CLU_471122_0_0_1"/>
<dbReference type="Proteomes" id="UP000014760">
    <property type="component" value="Unassembled WGS sequence"/>
</dbReference>
<evidence type="ECO:0000256" key="2">
    <source>
        <dbReference type="SAM" id="SignalP"/>
    </source>
</evidence>
<keyword evidence="1" id="KW-1133">Transmembrane helix</keyword>
<evidence type="ECO:0000313" key="5">
    <source>
        <dbReference type="Proteomes" id="UP000014760"/>
    </source>
</evidence>
<reference evidence="5" key="1">
    <citation type="submission" date="2012-12" db="EMBL/GenBank/DDBJ databases">
        <authorList>
            <person name="Hellsten U."/>
            <person name="Grimwood J."/>
            <person name="Chapman J.A."/>
            <person name="Shapiro H."/>
            <person name="Aerts A."/>
            <person name="Otillar R.P."/>
            <person name="Terry A.Y."/>
            <person name="Boore J.L."/>
            <person name="Simakov O."/>
            <person name="Marletaz F."/>
            <person name="Cho S.-J."/>
            <person name="Edsinger-Gonzales E."/>
            <person name="Havlak P."/>
            <person name="Kuo D.-H."/>
            <person name="Larsson T."/>
            <person name="Lv J."/>
            <person name="Arendt D."/>
            <person name="Savage R."/>
            <person name="Osoegawa K."/>
            <person name="de Jong P."/>
            <person name="Lindberg D.R."/>
            <person name="Seaver E.C."/>
            <person name="Weisblat D.A."/>
            <person name="Putnam N.H."/>
            <person name="Grigoriev I.V."/>
            <person name="Rokhsar D.S."/>
        </authorList>
    </citation>
    <scope>NUCLEOTIDE SEQUENCE</scope>
    <source>
        <strain evidence="5">I ESC-2004</strain>
    </source>
</reference>
<keyword evidence="5" id="KW-1185">Reference proteome</keyword>
<keyword evidence="2" id="KW-0732">Signal</keyword>
<keyword evidence="1" id="KW-0472">Membrane</keyword>
<evidence type="ECO:0000313" key="4">
    <source>
        <dbReference type="EnsemblMetazoa" id="CapteP215209"/>
    </source>
</evidence>
<dbReference type="EMBL" id="KB292506">
    <property type="protein sequence ID" value="ELU17437.1"/>
    <property type="molecule type" value="Genomic_DNA"/>
</dbReference>
<dbReference type="Gene3D" id="2.60.40.10">
    <property type="entry name" value="Immunoglobulins"/>
    <property type="match status" value="1"/>
</dbReference>
<keyword evidence="1" id="KW-0812">Transmembrane</keyword>
<dbReference type="EnsemblMetazoa" id="CapteT215209">
    <property type="protein sequence ID" value="CapteP215209"/>
    <property type="gene ID" value="CapteG215209"/>
</dbReference>
<evidence type="ECO:0000313" key="3">
    <source>
        <dbReference type="EMBL" id="ELU17437.1"/>
    </source>
</evidence>
<evidence type="ECO:0000256" key="1">
    <source>
        <dbReference type="SAM" id="Phobius"/>
    </source>
</evidence>
<sequence length="579" mass="66546">MSAPFSSSTSFWLLFLIPAVAIGNYCPERRMDPSNFSFSLMPSPIIYVCPSRYKELHCCLQGYSQILWQKYVEEKQIFVDVSQLPLLQEDQYLMEENQTFRFKEVISGRDDGKYRCIGHPLDTEKFPEPLSHVTELEVNSYCLDWAHEPLFQLPPPNLTIALNVGDPFTYKCRGWYGPDTACKIPACSAAWSVSLPNQDLEDVSFNSSERIWRTISDREEVSTYWSDLHIKSVTKEDFEKVFYCQLVQGGRSAFREIFLTELPPPPGKSHFVSILLTVFSTLVLILSLILWLYKLDILLYYKKFKGRTHNAAQREGDSTLVFVISHHFWAAPPLAEQLCRCIDGNNQNRFFVILDRAAIQLPPAAEFSPDEVQRTIEESAYVTRPYICSELQEEEFRKDCVSLIRCIKYDVVLVYCSRVDRDRLLGPVDAYARAKRNARFIVFVISKSFFSRGDHLHCLVHTCPEDTHRMAFVHLDQISREFLESINIAEGTKASILSGKKISWPLLSENWEAFDWDQKAVGKFLKRLRLYLPLPSARVSPSVQTQEAPYSMSSWTESMRSDGVTSRDALLLEMDGGIV</sequence>
<feature type="chain" id="PRO_5008788991" description="TIR domain-containing protein" evidence="2">
    <location>
        <begin position="24"/>
        <end position="579"/>
    </location>
</feature>
<dbReference type="EMBL" id="AMQN01000541">
    <property type="status" value="NOT_ANNOTATED_CDS"/>
    <property type="molecule type" value="Genomic_DNA"/>
</dbReference>
<feature type="signal peptide" evidence="2">
    <location>
        <begin position="1"/>
        <end position="23"/>
    </location>
</feature>
<reference evidence="3 5" key="2">
    <citation type="journal article" date="2013" name="Nature">
        <title>Insights into bilaterian evolution from three spiralian genomes.</title>
        <authorList>
            <person name="Simakov O."/>
            <person name="Marletaz F."/>
            <person name="Cho S.J."/>
            <person name="Edsinger-Gonzales E."/>
            <person name="Havlak P."/>
            <person name="Hellsten U."/>
            <person name="Kuo D.H."/>
            <person name="Larsson T."/>
            <person name="Lv J."/>
            <person name="Arendt D."/>
            <person name="Savage R."/>
            <person name="Osoegawa K."/>
            <person name="de Jong P."/>
            <person name="Grimwood J."/>
            <person name="Chapman J.A."/>
            <person name="Shapiro H."/>
            <person name="Aerts A."/>
            <person name="Otillar R.P."/>
            <person name="Terry A.Y."/>
            <person name="Boore J.L."/>
            <person name="Grigoriev I.V."/>
            <person name="Lindberg D.R."/>
            <person name="Seaver E.C."/>
            <person name="Weisblat D.A."/>
            <person name="Putnam N.H."/>
            <person name="Rokhsar D.S."/>
        </authorList>
    </citation>
    <scope>NUCLEOTIDE SEQUENCE</scope>
    <source>
        <strain evidence="3 5">I ESC-2004</strain>
    </source>
</reference>
<proteinExistence type="predicted"/>
<dbReference type="InterPro" id="IPR013783">
    <property type="entry name" value="Ig-like_fold"/>
</dbReference>
<dbReference type="EMBL" id="AMQN01000542">
    <property type="status" value="NOT_ANNOTATED_CDS"/>
    <property type="molecule type" value="Genomic_DNA"/>
</dbReference>
<name>R7VFS8_CAPTE</name>
<gene>
    <name evidence="3" type="ORF">CAPTEDRAFT_215209</name>
</gene>
<dbReference type="AlphaFoldDB" id="R7VFS8"/>
<feature type="transmembrane region" description="Helical" evidence="1">
    <location>
        <begin position="271"/>
        <end position="293"/>
    </location>
</feature>
<evidence type="ECO:0008006" key="6">
    <source>
        <dbReference type="Google" id="ProtNLM"/>
    </source>
</evidence>
<organism evidence="3">
    <name type="scientific">Capitella teleta</name>
    <name type="common">Polychaete worm</name>
    <dbReference type="NCBI Taxonomy" id="283909"/>
    <lineage>
        <taxon>Eukaryota</taxon>
        <taxon>Metazoa</taxon>
        <taxon>Spiralia</taxon>
        <taxon>Lophotrochozoa</taxon>
        <taxon>Annelida</taxon>
        <taxon>Polychaeta</taxon>
        <taxon>Sedentaria</taxon>
        <taxon>Scolecida</taxon>
        <taxon>Capitellidae</taxon>
        <taxon>Capitella</taxon>
    </lineage>
</organism>
<protein>
    <recommendedName>
        <fullName evidence="6">TIR domain-containing protein</fullName>
    </recommendedName>
</protein>
<reference evidence="4" key="3">
    <citation type="submission" date="2015-06" db="UniProtKB">
        <authorList>
            <consortium name="EnsemblMetazoa"/>
        </authorList>
    </citation>
    <scope>IDENTIFICATION</scope>
</reference>